<organism evidence="4 5">
    <name type="scientific">Peltaster fructicola</name>
    <dbReference type="NCBI Taxonomy" id="286661"/>
    <lineage>
        <taxon>Eukaryota</taxon>
        <taxon>Fungi</taxon>
        <taxon>Dikarya</taxon>
        <taxon>Ascomycota</taxon>
        <taxon>Pezizomycotina</taxon>
        <taxon>Dothideomycetes</taxon>
        <taxon>Dothideomycetes incertae sedis</taxon>
        <taxon>Peltaster</taxon>
    </lineage>
</organism>
<dbReference type="OrthoDB" id="5418899at2759"/>
<evidence type="ECO:0000313" key="5">
    <source>
        <dbReference type="Proteomes" id="UP000503462"/>
    </source>
</evidence>
<feature type="compositionally biased region" description="Polar residues" evidence="3">
    <location>
        <begin position="60"/>
        <end position="69"/>
    </location>
</feature>
<evidence type="ECO:0000313" key="4">
    <source>
        <dbReference type="EMBL" id="QIW97584.1"/>
    </source>
</evidence>
<reference evidence="4 5" key="1">
    <citation type="journal article" date="2016" name="Sci. Rep.">
        <title>Peltaster fructicola genome reveals evolution from an invasive phytopathogen to an ectophytic parasite.</title>
        <authorList>
            <person name="Xu C."/>
            <person name="Chen H."/>
            <person name="Gleason M.L."/>
            <person name="Xu J.R."/>
            <person name="Liu H."/>
            <person name="Zhang R."/>
            <person name="Sun G."/>
        </authorList>
    </citation>
    <scope>NUCLEOTIDE SEQUENCE [LARGE SCALE GENOMIC DNA]</scope>
    <source>
        <strain evidence="4 5">LNHT1506</strain>
    </source>
</reference>
<dbReference type="GO" id="GO:0005634">
    <property type="term" value="C:nucleus"/>
    <property type="evidence" value="ECO:0007669"/>
    <property type="project" value="UniProtKB-SubCell"/>
</dbReference>
<dbReference type="PANTHER" id="PTHR37534">
    <property type="entry name" value="TRANSCRIPTIONAL ACTIVATOR PROTEIN UGA3"/>
    <property type="match status" value="1"/>
</dbReference>
<accession>A0A6H0XSG9</accession>
<dbReference type="AlphaFoldDB" id="A0A6H0XSG9"/>
<dbReference type="GO" id="GO:0000976">
    <property type="term" value="F:transcription cis-regulatory region binding"/>
    <property type="evidence" value="ECO:0007669"/>
    <property type="project" value="TreeGrafter"/>
</dbReference>
<dbReference type="GO" id="GO:0045944">
    <property type="term" value="P:positive regulation of transcription by RNA polymerase II"/>
    <property type="evidence" value="ECO:0007669"/>
    <property type="project" value="TreeGrafter"/>
</dbReference>
<name>A0A6H0XSG9_9PEZI</name>
<evidence type="ECO:0008006" key="6">
    <source>
        <dbReference type="Google" id="ProtNLM"/>
    </source>
</evidence>
<dbReference type="InterPro" id="IPR021858">
    <property type="entry name" value="Fun_TF"/>
</dbReference>
<evidence type="ECO:0000256" key="3">
    <source>
        <dbReference type="SAM" id="MobiDB-lite"/>
    </source>
</evidence>
<protein>
    <recommendedName>
        <fullName evidence="6">Transcription factor domain-containing protein</fullName>
    </recommendedName>
</protein>
<dbReference type="Proteomes" id="UP000503462">
    <property type="component" value="Chromosome 2"/>
</dbReference>
<dbReference type="GO" id="GO:0003700">
    <property type="term" value="F:DNA-binding transcription factor activity"/>
    <property type="evidence" value="ECO:0007669"/>
    <property type="project" value="TreeGrafter"/>
</dbReference>
<proteinExistence type="predicted"/>
<dbReference type="PANTHER" id="PTHR37534:SF9">
    <property type="entry name" value="ZN(II)2CYS6 TRANSCRIPTION FACTOR (EUROFUNG)"/>
    <property type="match status" value="1"/>
</dbReference>
<gene>
    <name evidence="4" type="ORF">AMS68_003102</name>
</gene>
<sequence>MNGQTSQSGRSKLEHWPGLAMSTEDWVRKGRENYDVAVSLLRQSLAGASRPRSSALPIDSTPQTVSTAQGAPLPSTDSDELVAATAILCVYEFLDASGMEWSRHLDGAKSLFDVAKDGMVPLTLPPSPISIAKQVELGSETDARRPSQGRIAVFWNFARQDMLAAFINSTRTRLDTNDLPMWQSAGLRLTFDGKVCPSAPQHLNYTQDYAMSDDMICNALIWLMSKLVNFIASSDGIFEAISPLGMDFRHQALIDEWNDLEEQFRVWYDGLPDSFQPSVVRESEEGVGIGETWFPRSMCASTMQSYHFARIQLLHHKPPSITKGQRQLGSAGLSLAARHTEYSTILQQTRAHAKEIVSIGLGRADEGARVHAVQPLWTAGLVLGGDINNDGQASPEADMWRCTIVALLRAIERDMGWAAEYRIQSLLELWGLPHDWDPESDFALG</sequence>
<dbReference type="EMBL" id="CP051140">
    <property type="protein sequence ID" value="QIW97584.1"/>
    <property type="molecule type" value="Genomic_DNA"/>
</dbReference>
<evidence type="ECO:0000256" key="1">
    <source>
        <dbReference type="ARBA" id="ARBA00004123"/>
    </source>
</evidence>
<evidence type="ECO:0000256" key="2">
    <source>
        <dbReference type="ARBA" id="ARBA00023242"/>
    </source>
</evidence>
<keyword evidence="5" id="KW-1185">Reference proteome</keyword>
<feature type="region of interest" description="Disordered" evidence="3">
    <location>
        <begin position="51"/>
        <end position="76"/>
    </location>
</feature>
<keyword evidence="2" id="KW-0539">Nucleus</keyword>
<dbReference type="Pfam" id="PF11951">
    <property type="entry name" value="Fungal_trans_2"/>
    <property type="match status" value="1"/>
</dbReference>
<comment type="subcellular location">
    <subcellularLocation>
        <location evidence="1">Nucleus</location>
    </subcellularLocation>
</comment>